<name>A0A8J7H993_9FIRM</name>
<comment type="caution">
    <text evidence="2">The sequence shown here is derived from an EMBL/GenBank/DDBJ whole genome shotgun (WGS) entry which is preliminary data.</text>
</comment>
<dbReference type="Proteomes" id="UP000623269">
    <property type="component" value="Unassembled WGS sequence"/>
</dbReference>
<evidence type="ECO:0000313" key="3">
    <source>
        <dbReference type="Proteomes" id="UP000623269"/>
    </source>
</evidence>
<accession>A0A8J7H993</accession>
<dbReference type="Pfam" id="PF02633">
    <property type="entry name" value="Creatininase"/>
    <property type="match status" value="1"/>
</dbReference>
<dbReference type="EMBL" id="JAEAGR010000007">
    <property type="protein sequence ID" value="MBH1940910.1"/>
    <property type="molecule type" value="Genomic_DNA"/>
</dbReference>
<dbReference type="InterPro" id="IPR024087">
    <property type="entry name" value="Creatininase-like_sf"/>
</dbReference>
<dbReference type="RefSeq" id="WP_197661134.1">
    <property type="nucleotide sequence ID" value="NZ_JAEAGR010000007.1"/>
</dbReference>
<organism evidence="2 3">
    <name type="scientific">Mobilitalea sibirica</name>
    <dbReference type="NCBI Taxonomy" id="1462919"/>
    <lineage>
        <taxon>Bacteria</taxon>
        <taxon>Bacillati</taxon>
        <taxon>Bacillota</taxon>
        <taxon>Clostridia</taxon>
        <taxon>Lachnospirales</taxon>
        <taxon>Lachnospiraceae</taxon>
        <taxon>Mobilitalea</taxon>
    </lineage>
</organism>
<comment type="similarity">
    <text evidence="1">Belongs to the creatininase superfamily.</text>
</comment>
<dbReference type="InterPro" id="IPR003785">
    <property type="entry name" value="Creatininase/forma_Hydrolase"/>
</dbReference>
<dbReference type="AlphaFoldDB" id="A0A8J7H993"/>
<reference evidence="2" key="1">
    <citation type="submission" date="2020-12" db="EMBL/GenBank/DDBJ databases">
        <title>M. sibirica DSM 26468T genome.</title>
        <authorList>
            <person name="Thieme N."/>
            <person name="Rettenmaier R."/>
            <person name="Zverlov V."/>
            <person name="Liebl W."/>
        </authorList>
    </citation>
    <scope>NUCLEOTIDE SEQUENCE</scope>
    <source>
        <strain evidence="2">DSM 26468</strain>
    </source>
</reference>
<keyword evidence="3" id="KW-1185">Reference proteome</keyword>
<protein>
    <submittedName>
        <fullName evidence="2">Creatininase family protein</fullName>
    </submittedName>
</protein>
<dbReference type="SUPFAM" id="SSF102215">
    <property type="entry name" value="Creatininase"/>
    <property type="match status" value="1"/>
</dbReference>
<sequence length="214" mass="25161">MHDGIYNEKDFIEYLNTWIFPSEQSTLIETIAYDKDIPLQYQCCCGTDGLIEANGEEYWCLESVVNKKLLGNFLDDIEFFKTRCKKLIKNIRRNQFKVLVIGTGHLSPQQINILEEFEKEFNNKEFRVIIWHSEKAIFPKELMTDDYLHAGVEETSEMLHINNSLVQLNELGEDECERKLGLDKQLRELISIDLGMKRLELEKQQLILKVQELI</sequence>
<gene>
    <name evidence="2" type="ORF">I5677_08410</name>
</gene>
<dbReference type="Gene3D" id="3.40.50.10310">
    <property type="entry name" value="Creatininase"/>
    <property type="match status" value="1"/>
</dbReference>
<proteinExistence type="inferred from homology"/>
<evidence type="ECO:0000313" key="2">
    <source>
        <dbReference type="EMBL" id="MBH1940910.1"/>
    </source>
</evidence>
<evidence type="ECO:0000256" key="1">
    <source>
        <dbReference type="ARBA" id="ARBA00024029"/>
    </source>
</evidence>